<keyword evidence="4" id="KW-1133">Transmembrane helix</keyword>
<keyword evidence="7" id="KW-1185">Reference proteome</keyword>
<dbReference type="GO" id="GO:0006629">
    <property type="term" value="P:lipid metabolic process"/>
    <property type="evidence" value="ECO:0007669"/>
    <property type="project" value="InterPro"/>
</dbReference>
<name>A0AA88I8E2_ARTSF</name>
<accession>A0AA88I8E2</accession>
<organism evidence="6 7">
    <name type="scientific">Artemia franciscana</name>
    <name type="common">Brine shrimp</name>
    <name type="synonym">Artemia sanfranciscana</name>
    <dbReference type="NCBI Taxonomy" id="6661"/>
    <lineage>
        <taxon>Eukaryota</taxon>
        <taxon>Metazoa</taxon>
        <taxon>Ecdysozoa</taxon>
        <taxon>Arthropoda</taxon>
        <taxon>Crustacea</taxon>
        <taxon>Branchiopoda</taxon>
        <taxon>Anostraca</taxon>
        <taxon>Artemiidae</taxon>
        <taxon>Artemia</taxon>
    </lineage>
</organism>
<dbReference type="EMBL" id="JAVRJZ010000005">
    <property type="protein sequence ID" value="KAK2722214.1"/>
    <property type="molecule type" value="Genomic_DNA"/>
</dbReference>
<feature type="domain" description="Cytochrome b5 heme-binding" evidence="5">
    <location>
        <begin position="43"/>
        <end position="110"/>
    </location>
</feature>
<dbReference type="PROSITE" id="PS00191">
    <property type="entry name" value="CYTOCHROME_B5_1"/>
    <property type="match status" value="1"/>
</dbReference>
<dbReference type="Pfam" id="PF00173">
    <property type="entry name" value="Cyt-b5"/>
    <property type="match status" value="1"/>
</dbReference>
<feature type="transmembrane region" description="Helical" evidence="4">
    <location>
        <begin position="151"/>
        <end position="182"/>
    </location>
</feature>
<dbReference type="InterPro" id="IPR005804">
    <property type="entry name" value="FA_desaturase_dom"/>
</dbReference>
<keyword evidence="1 4" id="KW-0349">Heme</keyword>
<comment type="caution">
    <text evidence="6">The sequence shown here is derived from an EMBL/GenBank/DDBJ whole genome shotgun (WGS) entry which is preliminary data.</text>
</comment>
<dbReference type="Proteomes" id="UP001187531">
    <property type="component" value="Unassembled WGS sequence"/>
</dbReference>
<reference evidence="6" key="1">
    <citation type="submission" date="2023-07" db="EMBL/GenBank/DDBJ databases">
        <title>Chromosome-level genome assembly of Artemia franciscana.</title>
        <authorList>
            <person name="Jo E."/>
        </authorList>
    </citation>
    <scope>NUCLEOTIDE SEQUENCE</scope>
    <source>
        <tissue evidence="6">Whole body</tissue>
    </source>
</reference>
<dbReference type="PROSITE" id="PS50255">
    <property type="entry name" value="CYTOCHROME_B5_2"/>
    <property type="match status" value="1"/>
</dbReference>
<comment type="similarity">
    <text evidence="4">Belongs to the cytochrome b5 family.</text>
</comment>
<proteinExistence type="inferred from homology"/>
<dbReference type="InterPro" id="IPR018506">
    <property type="entry name" value="Cyt_B5_heme-BS"/>
</dbReference>
<protein>
    <recommendedName>
        <fullName evidence="5">Cytochrome b5 heme-binding domain-containing protein</fullName>
    </recommendedName>
</protein>
<keyword evidence="4" id="KW-0812">Transmembrane</keyword>
<dbReference type="AlphaFoldDB" id="A0AA88I8E2"/>
<evidence type="ECO:0000313" key="7">
    <source>
        <dbReference type="Proteomes" id="UP001187531"/>
    </source>
</evidence>
<dbReference type="InterPro" id="IPR036400">
    <property type="entry name" value="Cyt_B5-like_heme/steroid_sf"/>
</dbReference>
<evidence type="ECO:0000256" key="4">
    <source>
        <dbReference type="RuleBase" id="RU362121"/>
    </source>
</evidence>
<keyword evidence="3 4" id="KW-0408">Iron</keyword>
<dbReference type="SMART" id="SM01117">
    <property type="entry name" value="Cyt-b5"/>
    <property type="match status" value="1"/>
</dbReference>
<dbReference type="InterPro" id="IPR001199">
    <property type="entry name" value="Cyt_B5-like_heme/steroid-bd"/>
</dbReference>
<dbReference type="PANTHER" id="PTHR16740:SF1">
    <property type="entry name" value="CYTOCHROME B5-RELATED PROTEIN-RELATED"/>
    <property type="match status" value="1"/>
</dbReference>
<evidence type="ECO:0000256" key="3">
    <source>
        <dbReference type="ARBA" id="ARBA00023004"/>
    </source>
</evidence>
<dbReference type="GO" id="GO:0020037">
    <property type="term" value="F:heme binding"/>
    <property type="evidence" value="ECO:0007669"/>
    <property type="project" value="UniProtKB-UniRule"/>
</dbReference>
<dbReference type="SUPFAM" id="SSF55856">
    <property type="entry name" value="Cytochrome b5-like heme/steroid binding domain"/>
    <property type="match status" value="1"/>
</dbReference>
<evidence type="ECO:0000259" key="5">
    <source>
        <dbReference type="PROSITE" id="PS50255"/>
    </source>
</evidence>
<evidence type="ECO:0000256" key="2">
    <source>
        <dbReference type="ARBA" id="ARBA00022723"/>
    </source>
</evidence>
<keyword evidence="4" id="KW-0472">Membrane</keyword>
<dbReference type="GO" id="GO:0046872">
    <property type="term" value="F:metal ion binding"/>
    <property type="evidence" value="ECO:0007669"/>
    <property type="project" value="UniProtKB-UniRule"/>
</dbReference>
<evidence type="ECO:0000256" key="1">
    <source>
        <dbReference type="ARBA" id="ARBA00022617"/>
    </source>
</evidence>
<dbReference type="InterPro" id="IPR053100">
    <property type="entry name" value="Cytochrome_b5-related"/>
</dbReference>
<dbReference type="PANTHER" id="PTHR16740">
    <property type="entry name" value="CYTOCHROME B5-RELATED PROTEIN-RELATED"/>
    <property type="match status" value="1"/>
</dbReference>
<keyword evidence="2 4" id="KW-0479">Metal-binding</keyword>
<dbReference type="Gene3D" id="3.10.120.10">
    <property type="entry name" value="Cytochrome b5-like heme/steroid binding domain"/>
    <property type="match status" value="1"/>
</dbReference>
<dbReference type="Pfam" id="PF00487">
    <property type="entry name" value="FA_desaturase"/>
    <property type="match status" value="1"/>
</dbReference>
<gene>
    <name evidence="6" type="ORF">QYM36_002689</name>
</gene>
<evidence type="ECO:0000313" key="6">
    <source>
        <dbReference type="EMBL" id="KAK2722214.1"/>
    </source>
</evidence>
<sequence length="437" mass="50873">MCQIIEKEDDHGGDFPSSLPGFQTYPSGRDGILRTATHWINGKRHDDNIGDFWRVHDKLYDLTNFVQRHPGGAYWLEVTRGTDVTEAFESHHLTDNAEMILKKYFVREIEEPRNSPYTFKSDGFYKVLKRRVAKELPTIPYQGRTVKWHNVLLWSFFASFFLSGLYSSTLMIVLAGAILALLTNCSHNFYHKSNNWRMYAWDLSGLSSAEWRVSHAVSHHGFANTIYDYELSSFEPIFDFKPKGKNKVNRFVVPIFSWFLFLGLNHKTLIERMVVIATGKQKLRPENLLPFVELALLMFLSDDGWRLWNILMCSSSFWFGFVGLIAAHHHPDIFHEGDAPRYSLDWGLCQLDAVRDRWDVNSSDFLIATMYGEHTLHHLFPTIDHDKLPFLNHILVDTAKEFGIKEIEANRKYDFLKLWIGMYAQLIRNTPRTLKGQ</sequence>